<protein>
    <submittedName>
        <fullName evidence="2">Uncharacterized protein</fullName>
    </submittedName>
</protein>
<evidence type="ECO:0000313" key="3">
    <source>
        <dbReference type="Proteomes" id="UP001221411"/>
    </source>
</evidence>
<dbReference type="Proteomes" id="UP001221411">
    <property type="component" value="Unassembled WGS sequence"/>
</dbReference>
<proteinExistence type="predicted"/>
<dbReference type="RefSeq" id="WP_271921763.1">
    <property type="nucleotide sequence ID" value="NZ_JAQNDO010000001.1"/>
</dbReference>
<gene>
    <name evidence="2" type="ORF">POL67_26080</name>
</gene>
<organism evidence="2 3">
    <name type="scientific">Polyangium mundeleinium</name>
    <dbReference type="NCBI Taxonomy" id="2995306"/>
    <lineage>
        <taxon>Bacteria</taxon>
        <taxon>Pseudomonadati</taxon>
        <taxon>Myxococcota</taxon>
        <taxon>Polyangia</taxon>
        <taxon>Polyangiales</taxon>
        <taxon>Polyangiaceae</taxon>
        <taxon>Polyangium</taxon>
    </lineage>
</organism>
<evidence type="ECO:0000313" key="2">
    <source>
        <dbReference type="EMBL" id="MDC0744828.1"/>
    </source>
</evidence>
<keyword evidence="3" id="KW-1185">Reference proteome</keyword>
<evidence type="ECO:0000256" key="1">
    <source>
        <dbReference type="SAM" id="MobiDB-lite"/>
    </source>
</evidence>
<dbReference type="EMBL" id="JAQNDO010000001">
    <property type="protein sequence ID" value="MDC0744828.1"/>
    <property type="molecule type" value="Genomic_DNA"/>
</dbReference>
<feature type="region of interest" description="Disordered" evidence="1">
    <location>
        <begin position="35"/>
        <end position="65"/>
    </location>
</feature>
<comment type="caution">
    <text evidence="2">The sequence shown here is derived from an EMBL/GenBank/DDBJ whole genome shotgun (WGS) entry which is preliminary data.</text>
</comment>
<name>A0ABT5EUG2_9BACT</name>
<sequence>MPGYFMKGALVQLAKKGPIPVPNLIMFQYNPETIEHTWDQPDGGGGGSKPGSYSNPQAASGKPGESFSFTLQMDANDQIAEGSRIAAISGVYTRLAALEMLLFPVEVKEELVGATGAKNACEVPQFVLPTVLFVWGPGRILPVRVTSLSVTEKLFDKILNPTQVEAKIGLRVLTPEELAVAAQAHDPLAKVGMVAYSYSHGLRQVLAIANLANAKGDVGMLPF</sequence>
<accession>A0ABT5EUG2</accession>
<reference evidence="2 3" key="1">
    <citation type="submission" date="2022-11" db="EMBL/GenBank/DDBJ databases">
        <title>Minimal conservation of predation-associated metabolite biosynthetic gene clusters underscores biosynthetic potential of Myxococcota including descriptions for ten novel species: Archangium lansinium sp. nov., Myxococcus landrumus sp. nov., Nannocystis bai.</title>
        <authorList>
            <person name="Ahearne A."/>
            <person name="Stevens C."/>
            <person name="Dowd S."/>
        </authorList>
    </citation>
    <scope>NUCLEOTIDE SEQUENCE [LARGE SCALE GENOMIC DNA]</scope>
    <source>
        <strain evidence="2 3">RJM3</strain>
    </source>
</reference>